<dbReference type="GO" id="GO:0000976">
    <property type="term" value="F:transcription cis-regulatory region binding"/>
    <property type="evidence" value="ECO:0007669"/>
    <property type="project" value="TreeGrafter"/>
</dbReference>
<dbReference type="AlphaFoldDB" id="A0A3N0CHP7"/>
<dbReference type="InterPro" id="IPR001647">
    <property type="entry name" value="HTH_TetR"/>
</dbReference>
<name>A0A3N0CHP7_9ACTN</name>
<protein>
    <submittedName>
        <fullName evidence="4">TetR/AcrR family transcriptional regulator</fullName>
    </submittedName>
</protein>
<evidence type="ECO:0000256" key="1">
    <source>
        <dbReference type="ARBA" id="ARBA00023125"/>
    </source>
</evidence>
<dbReference type="PANTHER" id="PTHR30055:SF153">
    <property type="entry name" value="HTH-TYPE TRANSCRIPTIONAL REPRESSOR RV3405C"/>
    <property type="match status" value="1"/>
</dbReference>
<dbReference type="EMBL" id="RJSE01000007">
    <property type="protein sequence ID" value="RNL62982.1"/>
    <property type="molecule type" value="Genomic_DNA"/>
</dbReference>
<sequence length="196" mass="21599">MTITAPATPDVLDAALEAFLDFGVRRTSMGEIARRAGISPATLYRRYAQKSDVVMGVGLREAQRILAHLEDVIDTSAPPLEQLTALHVEVAHQLRSNELLRRVLATEPETVLPKLTVDADPILEIGRGYLAGFLTRLQQEGHLPPYDVAPVADWLARLAQSDVLTPAREPLTPEQTAVFVRDHLAPFIRLTVDPRS</sequence>
<dbReference type="GO" id="GO:0003700">
    <property type="term" value="F:DNA-binding transcription factor activity"/>
    <property type="evidence" value="ECO:0007669"/>
    <property type="project" value="TreeGrafter"/>
</dbReference>
<dbReference type="Gene3D" id="1.10.357.10">
    <property type="entry name" value="Tetracycline Repressor, domain 2"/>
    <property type="match status" value="1"/>
</dbReference>
<keyword evidence="5" id="KW-1185">Reference proteome</keyword>
<organism evidence="4 5">
    <name type="scientific">Nocardioides marmoriginsengisoli</name>
    <dbReference type="NCBI Taxonomy" id="661483"/>
    <lineage>
        <taxon>Bacteria</taxon>
        <taxon>Bacillati</taxon>
        <taxon>Actinomycetota</taxon>
        <taxon>Actinomycetes</taxon>
        <taxon>Propionibacteriales</taxon>
        <taxon>Nocardioidaceae</taxon>
        <taxon>Nocardioides</taxon>
    </lineage>
</organism>
<dbReference type="RefSeq" id="WP_123228274.1">
    <property type="nucleotide sequence ID" value="NZ_RJSE01000007.1"/>
</dbReference>
<dbReference type="PANTHER" id="PTHR30055">
    <property type="entry name" value="HTH-TYPE TRANSCRIPTIONAL REGULATOR RUTR"/>
    <property type="match status" value="1"/>
</dbReference>
<proteinExistence type="predicted"/>
<dbReference type="InterPro" id="IPR009057">
    <property type="entry name" value="Homeodomain-like_sf"/>
</dbReference>
<dbReference type="Pfam" id="PF00440">
    <property type="entry name" value="TetR_N"/>
    <property type="match status" value="1"/>
</dbReference>
<keyword evidence="1 2" id="KW-0238">DNA-binding</keyword>
<dbReference type="PROSITE" id="PS50977">
    <property type="entry name" value="HTH_TETR_2"/>
    <property type="match status" value="1"/>
</dbReference>
<reference evidence="4 5" key="1">
    <citation type="submission" date="2018-11" db="EMBL/GenBank/DDBJ databases">
        <authorList>
            <person name="Li F."/>
        </authorList>
    </citation>
    <scope>NUCLEOTIDE SEQUENCE [LARGE SCALE GENOMIC DNA]</scope>
    <source>
        <strain evidence="4 5">Gsoil 097</strain>
    </source>
</reference>
<comment type="caution">
    <text evidence="4">The sequence shown here is derived from an EMBL/GenBank/DDBJ whole genome shotgun (WGS) entry which is preliminary data.</text>
</comment>
<dbReference type="OrthoDB" id="4371863at2"/>
<evidence type="ECO:0000256" key="2">
    <source>
        <dbReference type="PROSITE-ProRule" id="PRU00335"/>
    </source>
</evidence>
<feature type="DNA-binding region" description="H-T-H motif" evidence="2">
    <location>
        <begin position="28"/>
        <end position="47"/>
    </location>
</feature>
<dbReference type="SUPFAM" id="SSF46689">
    <property type="entry name" value="Homeodomain-like"/>
    <property type="match status" value="1"/>
</dbReference>
<gene>
    <name evidence="4" type="ORF">EFK50_14785</name>
</gene>
<feature type="domain" description="HTH tetR-type" evidence="3">
    <location>
        <begin position="5"/>
        <end position="65"/>
    </location>
</feature>
<dbReference type="Proteomes" id="UP000267128">
    <property type="component" value="Unassembled WGS sequence"/>
</dbReference>
<dbReference type="PRINTS" id="PR00455">
    <property type="entry name" value="HTHTETR"/>
</dbReference>
<dbReference type="InterPro" id="IPR050109">
    <property type="entry name" value="HTH-type_TetR-like_transc_reg"/>
</dbReference>
<evidence type="ECO:0000259" key="3">
    <source>
        <dbReference type="PROSITE" id="PS50977"/>
    </source>
</evidence>
<evidence type="ECO:0000313" key="4">
    <source>
        <dbReference type="EMBL" id="RNL62982.1"/>
    </source>
</evidence>
<accession>A0A3N0CHP7</accession>
<evidence type="ECO:0000313" key="5">
    <source>
        <dbReference type="Proteomes" id="UP000267128"/>
    </source>
</evidence>